<comment type="caution">
    <text evidence="1">The sequence shown here is derived from an EMBL/GenBank/DDBJ whole genome shotgun (WGS) entry which is preliminary data.</text>
</comment>
<organism evidence="1 2">
    <name type="scientific">Tritrichomonas foetus</name>
    <dbReference type="NCBI Taxonomy" id="1144522"/>
    <lineage>
        <taxon>Eukaryota</taxon>
        <taxon>Metamonada</taxon>
        <taxon>Parabasalia</taxon>
        <taxon>Tritrichomonadida</taxon>
        <taxon>Tritrichomonadidae</taxon>
        <taxon>Tritrichomonas</taxon>
    </lineage>
</organism>
<dbReference type="Gene3D" id="1.25.40.20">
    <property type="entry name" value="Ankyrin repeat-containing domain"/>
    <property type="match status" value="1"/>
</dbReference>
<reference evidence="1" key="1">
    <citation type="submission" date="2016-10" db="EMBL/GenBank/DDBJ databases">
        <authorList>
            <person name="Benchimol M."/>
            <person name="Almeida L.G."/>
            <person name="Vasconcelos A.T."/>
            <person name="Perreira-Neves A."/>
            <person name="Rosa I.A."/>
            <person name="Tasca T."/>
            <person name="Bogo M.R."/>
            <person name="de Souza W."/>
        </authorList>
    </citation>
    <scope>NUCLEOTIDE SEQUENCE [LARGE SCALE GENOMIC DNA]</scope>
    <source>
        <strain evidence="1">K</strain>
    </source>
</reference>
<dbReference type="RefSeq" id="XP_068355531.1">
    <property type="nucleotide sequence ID" value="XM_068507406.1"/>
</dbReference>
<keyword evidence="2" id="KW-1185">Reference proteome</keyword>
<dbReference type="Pfam" id="PF12796">
    <property type="entry name" value="Ank_2"/>
    <property type="match status" value="1"/>
</dbReference>
<dbReference type="InterPro" id="IPR002110">
    <property type="entry name" value="Ankyrin_rpt"/>
</dbReference>
<dbReference type="EMBL" id="MLAK01000869">
    <property type="protein sequence ID" value="OHT02395.1"/>
    <property type="molecule type" value="Genomic_DNA"/>
</dbReference>
<dbReference type="AlphaFoldDB" id="A0A1J4JTK1"/>
<dbReference type="GeneID" id="94842110"/>
<dbReference type="PANTHER" id="PTHR24159:SF5">
    <property type="entry name" value="ANK_REP_REGION DOMAIN-CONTAINING PROTEIN"/>
    <property type="match status" value="1"/>
</dbReference>
<accession>A0A1J4JTK1</accession>
<proteinExistence type="predicted"/>
<sequence length="411" mass="47160">MKKIQENLMNLSDDSFGDSKLFFLNNFVFDNKKDINAFFRAFIIALAYQPSSKLILLKLINEIIDCIPSPNIALFKIELMSTVFNLPGPTSSGLFLLYHLLEKSFFTQSEIIGQIRKYRFYNIKKKSNLMLCYIWFSPEIYKENFNFYSMLKEDCSKYAQIYPNDHLVSYFVKNETELIQNDFEMIKKFRKNGHNHDYLYLLLANDDITSLQYVAAQPDFNYNRKILPSFFEICPFAQNSPSLIEVAALYGSINCFKYLLLNGSSLYLLDETNASLPQYAVAGGNLEIIRICHQKKLSFNGTSQIAALFHRNDILNWLLEDEGQEIESCIKNRGTVIQNAATTNNIIIIEQCIENDVDVNDGTLNRTSLHISCELGNIESVMLLLSADNVNLNACVLCNILKSLFLYLIGF</sequence>
<dbReference type="SUPFAM" id="SSF48403">
    <property type="entry name" value="Ankyrin repeat"/>
    <property type="match status" value="1"/>
</dbReference>
<dbReference type="SMART" id="SM00248">
    <property type="entry name" value="ANK"/>
    <property type="match status" value="3"/>
</dbReference>
<dbReference type="Proteomes" id="UP000179807">
    <property type="component" value="Unassembled WGS sequence"/>
</dbReference>
<name>A0A1J4JTK1_9EUKA</name>
<evidence type="ECO:0000313" key="2">
    <source>
        <dbReference type="Proteomes" id="UP000179807"/>
    </source>
</evidence>
<evidence type="ECO:0000313" key="1">
    <source>
        <dbReference type="EMBL" id="OHT02395.1"/>
    </source>
</evidence>
<gene>
    <name evidence="1" type="ORF">TRFO_30524</name>
</gene>
<dbReference type="InterPro" id="IPR036770">
    <property type="entry name" value="Ankyrin_rpt-contain_sf"/>
</dbReference>
<dbReference type="VEuPathDB" id="TrichDB:TRFO_30524"/>
<protein>
    <submittedName>
        <fullName evidence="1">Uncharacterized protein</fullName>
    </submittedName>
</protein>
<dbReference type="PANTHER" id="PTHR24159">
    <property type="match status" value="1"/>
</dbReference>